<feature type="domain" description="eCIS core" evidence="2">
    <location>
        <begin position="104"/>
        <end position="173"/>
    </location>
</feature>
<evidence type="ECO:0000313" key="3">
    <source>
        <dbReference type="EMBL" id="OJJ24964.1"/>
    </source>
</evidence>
<feature type="region of interest" description="Disordered" evidence="1">
    <location>
        <begin position="193"/>
        <end position="221"/>
    </location>
</feature>
<keyword evidence="4" id="KW-1185">Reference proteome</keyword>
<feature type="compositionally biased region" description="Polar residues" evidence="1">
    <location>
        <begin position="201"/>
        <end position="221"/>
    </location>
</feature>
<sequence>MEELTQLLGDRRKTMARGQRRISKRSIVPSQGKGKTGHTVQAQSNPIQREGNQYAMGKDCPLVRHGNILQRIMERDARQPVVQRDNEGEEQQSVNLYPTGKGSPLPDEIVDNFSQQGHPEVANAEVHVDDVATQSIGAQAYTTQKKNIVVQSSVANDPKVLTHEATHVVQQHNMDVQPTIPNTPINDTLEQDAQDNEKRISQNQPVSVQLKGQNTQSSGSPMIQRKIEANNLGQLVEQQIGLQANVKANGIQDGKTYTTVGFEHEFAQMKDGPLRGLDHVEIGESSEHMPFTGINFKLETDANNALELVSPPFLVETIGQGSSIPVPEDLAKINRLISMDLQGAVNPEDRTIGEFVSTMKGSSNLTFKLKRRPDLGSEQRTPDNTRRSNVFKRFFHSWSSLKFGNPFKGNKPITIVDKIPGIHLKPSNKNGGILPQANVALSGKDLAKVIDKSSAPNVAISPKISAFGTLQMGIKAKLVEKGNELTNNQVSSELKTFLNQLARTLSGIVSVPFQSRELAAQGKATKMFGHWKQYWKGYNNDKKSDKNPEGIREKTWSEEEKKYKIKYTWLKKYKEMELLTSHVKDVQDLWVKDTLMNFGLGLSLKPEDWDTVKTILLDKDIQGMLSGIEQNEAMSALRTQYPWAFSKNRGIGPKMVAGANKIISQIQSNKLDTTAPNEDLDFGVDEQRSFLSHKEKYISPRQDTFLKGGTVKLPGSGNRAHVLESRRNVNSFLETLKDIRSEQVPVNNQIQRPRRGFRGRGYKKRTNQQELEIKLKELQKNHPVNSLVRYRIANNIHRGEFHGGPLDIDCLAKVTAYSYNQSNQPVLQVTGIALVNSKTLNTLAHDRSAQEYVNKYEFNLDNITPNPIGASRWITKEQIVI</sequence>
<evidence type="ECO:0000313" key="4">
    <source>
        <dbReference type="Proteomes" id="UP000183940"/>
    </source>
</evidence>
<evidence type="ECO:0000259" key="2">
    <source>
        <dbReference type="Pfam" id="PF13699"/>
    </source>
</evidence>
<name>A0A1L9QQL2_9CYAN</name>
<dbReference type="EMBL" id="MLAW01000023">
    <property type="protein sequence ID" value="OJJ24964.1"/>
    <property type="molecule type" value="Genomic_DNA"/>
</dbReference>
<gene>
    <name evidence="3" type="ORF">BI308_13875</name>
</gene>
<evidence type="ECO:0000256" key="1">
    <source>
        <dbReference type="SAM" id="MobiDB-lite"/>
    </source>
</evidence>
<dbReference type="AlphaFoldDB" id="A0A1L9QQL2"/>
<feature type="region of interest" description="Disordered" evidence="1">
    <location>
        <begin position="77"/>
        <end position="101"/>
    </location>
</feature>
<proteinExistence type="predicted"/>
<accession>A0A1L9QQL2</accession>
<dbReference type="Proteomes" id="UP000183940">
    <property type="component" value="Unassembled WGS sequence"/>
</dbReference>
<organism evidence="3 4">
    <name type="scientific">Roseofilum reptotaenium AO1-A</name>
    <dbReference type="NCBI Taxonomy" id="1925591"/>
    <lineage>
        <taxon>Bacteria</taxon>
        <taxon>Bacillati</taxon>
        <taxon>Cyanobacteriota</taxon>
        <taxon>Cyanophyceae</taxon>
        <taxon>Desertifilales</taxon>
        <taxon>Desertifilaceae</taxon>
        <taxon>Roseofilum</taxon>
    </lineage>
</organism>
<protein>
    <recommendedName>
        <fullName evidence="2">eCIS core domain-containing protein</fullName>
    </recommendedName>
</protein>
<comment type="caution">
    <text evidence="3">The sequence shown here is derived from an EMBL/GenBank/DDBJ whole genome shotgun (WGS) entry which is preliminary data.</text>
</comment>
<reference evidence="3" key="1">
    <citation type="submission" date="2016-10" db="EMBL/GenBank/DDBJ databases">
        <title>CRISPR-Cas defence system in Roseofilum reptotaenium: evidence of a bacteriophage-cyanobacterium arms race in the coral black band disease.</title>
        <authorList>
            <person name="Buerger P."/>
            <person name="Wood-Charlson E.M."/>
            <person name="Weynberg K.D."/>
            <person name="Willis B."/>
            <person name="Van Oppen M.J."/>
        </authorList>
    </citation>
    <scope>NUCLEOTIDE SEQUENCE [LARGE SCALE GENOMIC DNA]</scope>
    <source>
        <strain evidence="3">AO1-A</strain>
    </source>
</reference>
<feature type="compositionally biased region" description="Basic residues" evidence="1">
    <location>
        <begin position="14"/>
        <end position="24"/>
    </location>
</feature>
<dbReference type="InterPro" id="IPR025295">
    <property type="entry name" value="eCIS_core_dom"/>
</dbReference>
<dbReference type="Pfam" id="PF13699">
    <property type="entry name" value="eCIS_core"/>
    <property type="match status" value="1"/>
</dbReference>
<feature type="region of interest" description="Disordered" evidence="1">
    <location>
        <begin position="1"/>
        <end position="42"/>
    </location>
</feature>